<name>A0A2Z5G0Y6_9BACT</name>
<keyword evidence="3" id="KW-1185">Reference proteome</keyword>
<dbReference type="InterPro" id="IPR002514">
    <property type="entry name" value="Transposase_8"/>
</dbReference>
<evidence type="ECO:0000256" key="1">
    <source>
        <dbReference type="SAM" id="Coils"/>
    </source>
</evidence>
<dbReference type="GO" id="GO:0004803">
    <property type="term" value="F:transposase activity"/>
    <property type="evidence" value="ECO:0007669"/>
    <property type="project" value="InterPro"/>
</dbReference>
<dbReference type="Pfam" id="PF01527">
    <property type="entry name" value="HTH_Tnp_1"/>
    <property type="match status" value="1"/>
</dbReference>
<feature type="coiled-coil region" evidence="1">
    <location>
        <begin position="49"/>
        <end position="76"/>
    </location>
</feature>
<dbReference type="KEGG" id="abas:ACPOL_2944"/>
<gene>
    <name evidence="2" type="ORF">ACPOL_2944</name>
</gene>
<dbReference type="PANTHER" id="PTHR33609:SF1">
    <property type="entry name" value="TRANSPOSASE"/>
    <property type="match status" value="1"/>
</dbReference>
<dbReference type="InterPro" id="IPR052546">
    <property type="entry name" value="Transposase_8_domain"/>
</dbReference>
<dbReference type="SUPFAM" id="SSF46689">
    <property type="entry name" value="Homeodomain-like"/>
    <property type="match status" value="1"/>
</dbReference>
<organism evidence="2 3">
    <name type="scientific">Acidisarcina polymorpha</name>
    <dbReference type="NCBI Taxonomy" id="2211140"/>
    <lineage>
        <taxon>Bacteria</taxon>
        <taxon>Pseudomonadati</taxon>
        <taxon>Acidobacteriota</taxon>
        <taxon>Terriglobia</taxon>
        <taxon>Terriglobales</taxon>
        <taxon>Acidobacteriaceae</taxon>
        <taxon>Acidisarcina</taxon>
    </lineage>
</organism>
<proteinExistence type="predicted"/>
<dbReference type="AlphaFoldDB" id="A0A2Z5G0Y6"/>
<protein>
    <submittedName>
        <fullName evidence="2">Mobile element protein</fullName>
    </submittedName>
</protein>
<evidence type="ECO:0000313" key="2">
    <source>
        <dbReference type="EMBL" id="AXC12246.1"/>
    </source>
</evidence>
<evidence type="ECO:0000313" key="3">
    <source>
        <dbReference type="Proteomes" id="UP000253606"/>
    </source>
</evidence>
<sequence>MKKKRFSVEQIVAVLKQAELGVPVAEVIRKVGISEQTFYRWKKQYVGMETDQARQLKQLQEENSRLKQLVADLSLDKTMLQDVLRKKF</sequence>
<keyword evidence="1" id="KW-0175">Coiled coil</keyword>
<dbReference type="Proteomes" id="UP000253606">
    <property type="component" value="Chromosome"/>
</dbReference>
<accession>A0A2Z5G0Y6</accession>
<dbReference type="InterPro" id="IPR009057">
    <property type="entry name" value="Homeodomain-like_sf"/>
</dbReference>
<dbReference type="GO" id="GO:0003677">
    <property type="term" value="F:DNA binding"/>
    <property type="evidence" value="ECO:0007669"/>
    <property type="project" value="InterPro"/>
</dbReference>
<dbReference type="Gene3D" id="1.10.10.60">
    <property type="entry name" value="Homeodomain-like"/>
    <property type="match status" value="1"/>
</dbReference>
<dbReference type="GO" id="GO:0006313">
    <property type="term" value="P:DNA transposition"/>
    <property type="evidence" value="ECO:0007669"/>
    <property type="project" value="InterPro"/>
</dbReference>
<reference evidence="2 3" key="1">
    <citation type="journal article" date="2018" name="Front. Microbiol.">
        <title>Hydrolytic Capabilities as a Key to Environmental Success: Chitinolytic and Cellulolytic Acidobacteria From Acidic Sub-arctic Soils and Boreal Peatlands.</title>
        <authorList>
            <person name="Belova S.E."/>
            <person name="Ravin N.V."/>
            <person name="Pankratov T.A."/>
            <person name="Rakitin A.L."/>
            <person name="Ivanova A.A."/>
            <person name="Beletsky A.V."/>
            <person name="Mardanov A.V."/>
            <person name="Sinninghe Damste J.S."/>
            <person name="Dedysh S.N."/>
        </authorList>
    </citation>
    <scope>NUCLEOTIDE SEQUENCE [LARGE SCALE GENOMIC DNA]</scope>
    <source>
        <strain evidence="2 3">SBC82</strain>
    </source>
</reference>
<dbReference type="EMBL" id="CP030840">
    <property type="protein sequence ID" value="AXC12246.1"/>
    <property type="molecule type" value="Genomic_DNA"/>
</dbReference>
<dbReference type="PANTHER" id="PTHR33609">
    <property type="entry name" value="LOW CALCIUM RESPONSE LOCUS PROTEIN S"/>
    <property type="match status" value="1"/>
</dbReference>